<sequence>MSVGSDIAVRSLIATTSSVTNLISYLTTNKSSPSDISSILISLDLEFTIKIIEELVKDWIDKEVSEPVRIAIIGVQQIVELINKELNEIKGAIEYHNSKYFKGWRSFTWSNSPDIIKNHSITLKSRYTMLFELLKIYM</sequence>
<proteinExistence type="predicted"/>
<evidence type="ECO:0000313" key="1">
    <source>
        <dbReference type="EMBL" id="AYV76929.1"/>
    </source>
</evidence>
<name>A0A3G4ZU26_9VIRU</name>
<accession>A0A3G4ZU26</accession>
<dbReference type="EMBL" id="MK072001">
    <property type="protein sequence ID" value="AYV76929.1"/>
    <property type="molecule type" value="Genomic_DNA"/>
</dbReference>
<reference evidence="1" key="1">
    <citation type="submission" date="2018-10" db="EMBL/GenBank/DDBJ databases">
        <title>Hidden diversity of soil giant viruses.</title>
        <authorList>
            <person name="Schulz F."/>
            <person name="Alteio L."/>
            <person name="Goudeau D."/>
            <person name="Ryan E.M."/>
            <person name="Malmstrom R.R."/>
            <person name="Blanchard J."/>
            <person name="Woyke T."/>
        </authorList>
    </citation>
    <scope>NUCLEOTIDE SEQUENCE</scope>
    <source>
        <strain evidence="1">BAV1</strain>
    </source>
</reference>
<gene>
    <name evidence="1" type="ORF">Barrevirus4_13</name>
</gene>
<organism evidence="1">
    <name type="scientific">Barrevirus sp</name>
    <dbReference type="NCBI Taxonomy" id="2487763"/>
    <lineage>
        <taxon>Viruses</taxon>
        <taxon>Varidnaviria</taxon>
        <taxon>Bamfordvirae</taxon>
        <taxon>Nucleocytoviricota</taxon>
        <taxon>Megaviricetes</taxon>
        <taxon>Imitervirales</taxon>
        <taxon>Mimiviridae</taxon>
        <taxon>Klosneuvirinae</taxon>
    </lineage>
</organism>
<protein>
    <submittedName>
        <fullName evidence="1">Uncharacterized protein</fullName>
    </submittedName>
</protein>